<evidence type="ECO:0000313" key="2">
    <source>
        <dbReference type="EMBL" id="QCE00691.1"/>
    </source>
</evidence>
<dbReference type="Proteomes" id="UP000501690">
    <property type="component" value="Linkage Group LG7"/>
</dbReference>
<reference evidence="2 3" key="1">
    <citation type="submission" date="2019-04" db="EMBL/GenBank/DDBJ databases">
        <title>An improved genome assembly and genetic linkage map for asparagus bean, Vigna unguiculata ssp. sesquipedialis.</title>
        <authorList>
            <person name="Xia Q."/>
            <person name="Zhang R."/>
            <person name="Dong Y."/>
        </authorList>
    </citation>
    <scope>NUCLEOTIDE SEQUENCE [LARGE SCALE GENOMIC DNA]</scope>
    <source>
        <tissue evidence="2">Leaf</tissue>
    </source>
</reference>
<organism evidence="2 3">
    <name type="scientific">Vigna unguiculata</name>
    <name type="common">Cowpea</name>
    <dbReference type="NCBI Taxonomy" id="3917"/>
    <lineage>
        <taxon>Eukaryota</taxon>
        <taxon>Viridiplantae</taxon>
        <taxon>Streptophyta</taxon>
        <taxon>Embryophyta</taxon>
        <taxon>Tracheophyta</taxon>
        <taxon>Spermatophyta</taxon>
        <taxon>Magnoliopsida</taxon>
        <taxon>eudicotyledons</taxon>
        <taxon>Gunneridae</taxon>
        <taxon>Pentapetalae</taxon>
        <taxon>rosids</taxon>
        <taxon>fabids</taxon>
        <taxon>Fabales</taxon>
        <taxon>Fabaceae</taxon>
        <taxon>Papilionoideae</taxon>
        <taxon>50 kb inversion clade</taxon>
        <taxon>NPAAA clade</taxon>
        <taxon>indigoferoid/millettioid clade</taxon>
        <taxon>Phaseoleae</taxon>
        <taxon>Vigna</taxon>
    </lineage>
</organism>
<dbReference type="AlphaFoldDB" id="A0A4D6MIZ4"/>
<keyword evidence="3" id="KW-1185">Reference proteome</keyword>
<evidence type="ECO:0000313" key="3">
    <source>
        <dbReference type="Proteomes" id="UP000501690"/>
    </source>
</evidence>
<feature type="compositionally biased region" description="Polar residues" evidence="1">
    <location>
        <begin position="7"/>
        <end position="18"/>
    </location>
</feature>
<protein>
    <submittedName>
        <fullName evidence="2">Uncharacterized protein</fullName>
    </submittedName>
</protein>
<sequence length="103" mass="11714">MNLPAHGTTSPDPSFTSQHDNENKKSTLRYKHLSSVSTEHMNLSARIPTREYQDMNLPVHIITCSSPIMNLPAHDNIKHIPDQDQHNKSCKTYHNAPCHYIIA</sequence>
<evidence type="ECO:0000256" key="1">
    <source>
        <dbReference type="SAM" id="MobiDB-lite"/>
    </source>
</evidence>
<name>A0A4D6MIZ4_VIGUN</name>
<feature type="region of interest" description="Disordered" evidence="1">
    <location>
        <begin position="1"/>
        <end position="26"/>
    </location>
</feature>
<accession>A0A4D6MIZ4</accession>
<dbReference type="EMBL" id="CP039351">
    <property type="protein sequence ID" value="QCE00691.1"/>
    <property type="molecule type" value="Genomic_DNA"/>
</dbReference>
<proteinExistence type="predicted"/>
<gene>
    <name evidence="2" type="ORF">DEO72_LG7g1981</name>
</gene>